<reference evidence="10" key="1">
    <citation type="journal article" date="2023" name="Insect Mol. Biol.">
        <title>Genome sequencing provides insights into the evolution of gene families encoding plant cell wall-degrading enzymes in longhorned beetles.</title>
        <authorList>
            <person name="Shin N.R."/>
            <person name="Okamura Y."/>
            <person name="Kirsch R."/>
            <person name="Pauchet Y."/>
        </authorList>
    </citation>
    <scope>NUCLEOTIDE SEQUENCE</scope>
    <source>
        <strain evidence="10">MMC_N1</strain>
    </source>
</reference>
<dbReference type="Proteomes" id="UP001162164">
    <property type="component" value="Unassembled WGS sequence"/>
</dbReference>
<keyword evidence="5" id="KW-0963">Cytoplasm</keyword>
<evidence type="ECO:0000259" key="8">
    <source>
        <dbReference type="Pfam" id="PF24436"/>
    </source>
</evidence>
<evidence type="ECO:0000313" key="10">
    <source>
        <dbReference type="EMBL" id="KAJ8985356.1"/>
    </source>
</evidence>
<evidence type="ECO:0000256" key="4">
    <source>
        <dbReference type="ARBA" id="ARBA00015336"/>
    </source>
</evidence>
<evidence type="ECO:0000256" key="6">
    <source>
        <dbReference type="ARBA" id="ARBA00023242"/>
    </source>
</evidence>
<feature type="domain" description="Integrator complex subunit 7 N-terminal" evidence="8">
    <location>
        <begin position="25"/>
        <end position="518"/>
    </location>
</feature>
<evidence type="ECO:0000256" key="5">
    <source>
        <dbReference type="ARBA" id="ARBA00022490"/>
    </source>
</evidence>
<evidence type="ECO:0000259" key="9">
    <source>
        <dbReference type="Pfam" id="PF24437"/>
    </source>
</evidence>
<sequence>MLGVRVTAFNENGLGEPDQDANSALTELDKGLRSGKVGEQCEAIVRFPKLFEKYPFPILINASLLKLSDVFRMGNNFLRLCVLRVCQQSEKHLDKISNVDEFVRRIYSVIHSNDPIARAVTLRIFGAVAAIIPERQQIHHSIRSSLDSHDSVEVEAAIYAAVQFAAQSKTFAISMCNKVSDMIQGQSTPANMKLQLIPILQYMHHDTNTAAMVRTLCIELLPAQDFVLVTLNTLTKLAAATLVDIPSQVNLLLNYLKNDPRGAVKSKALEDLYDLAKPGAHLWPPGAIDDIIDFVLNTKKTRILTPALQCATSTAYLAPSSKNSVPSTVTLLNHQLPRKRFKYLPNYCAIGSYRENLETDSAEEVIAALETLILLLTFSNEKHPAQLKSALKCAVRLCEAKQEYCEIFVELLGTRFDNIDSDYTIVICEALGAIGGLQPETLLPLIDPILNLLTALVEVHNPTQLQTRMKTMLCTLIFQTLSGYKWNDHTYDTILNVVNNNNLWANYCIARAAVRYGHHKIAHHIFEGLTEQVSSEHFHFWLVCLKEMSEAEAQLYSEESETLIGRLDTAIIHYNKAIAALKAASTPSHNLTFQAEYMKIRTEFLQCLVQLIYTCNILCIVPPPAIAATIVQNTRDEYQRHGYITNQLRKCVKDFRNCGDMHWKLYQTAFDADPTTLENMQILQQICLLMEQCIESICVSGAKLREEPIEFGSKNIRLESQQLVRACENALKVAQNISEDTTGSTITHRQVEIIKKMVEILVNASLPIPRYFFQVLQSTSVKLAISPQPRVLGEFISVQAGSQLAVKVEGVIQHGMKPGLFRKISEVVITVTSQLQSNPKNKEVLDAKLLEQVSVLTQTVTPHKDFFTAQFLLAFPRGGQYLLVVEASVIDEHSNMWKTGPRSSLTVKVPEEAKLTPISVPGMASNANVILMPEDSLFIKPHQKKPA</sequence>
<dbReference type="SUPFAM" id="SSF48371">
    <property type="entry name" value="ARM repeat"/>
    <property type="match status" value="1"/>
</dbReference>
<organism evidence="10 11">
    <name type="scientific">Molorchus minor</name>
    <dbReference type="NCBI Taxonomy" id="1323400"/>
    <lineage>
        <taxon>Eukaryota</taxon>
        <taxon>Metazoa</taxon>
        <taxon>Ecdysozoa</taxon>
        <taxon>Arthropoda</taxon>
        <taxon>Hexapoda</taxon>
        <taxon>Insecta</taxon>
        <taxon>Pterygota</taxon>
        <taxon>Neoptera</taxon>
        <taxon>Endopterygota</taxon>
        <taxon>Coleoptera</taxon>
        <taxon>Polyphaga</taxon>
        <taxon>Cucujiformia</taxon>
        <taxon>Chrysomeloidea</taxon>
        <taxon>Cerambycidae</taxon>
        <taxon>Lamiinae</taxon>
        <taxon>Monochamini</taxon>
        <taxon>Molorchus</taxon>
    </lineage>
</organism>
<dbReference type="Pfam" id="PF22965">
    <property type="entry name" value="INTS7_C"/>
    <property type="match status" value="1"/>
</dbReference>
<dbReference type="InterPro" id="IPR056517">
    <property type="entry name" value="INTS7_HB"/>
</dbReference>
<keyword evidence="6" id="KW-0539">Nucleus</keyword>
<comment type="caution">
    <text evidence="10">The sequence shown here is derived from an EMBL/GenBank/DDBJ whole genome shotgun (WGS) entry which is preliminary data.</text>
</comment>
<dbReference type="PANTHER" id="PTHR13322:SF2">
    <property type="entry name" value="INTEGRATOR COMPLEX SUBUNIT 7"/>
    <property type="match status" value="1"/>
</dbReference>
<proteinExistence type="inferred from homology"/>
<evidence type="ECO:0000313" key="11">
    <source>
        <dbReference type="Proteomes" id="UP001162164"/>
    </source>
</evidence>
<keyword evidence="11" id="KW-1185">Reference proteome</keyword>
<evidence type="ECO:0000256" key="1">
    <source>
        <dbReference type="ARBA" id="ARBA00004123"/>
    </source>
</evidence>
<evidence type="ECO:0000259" key="7">
    <source>
        <dbReference type="Pfam" id="PF22965"/>
    </source>
</evidence>
<dbReference type="InterPro" id="IPR056516">
    <property type="entry name" value="INTS7_N"/>
</dbReference>
<comment type="subcellular location">
    <subcellularLocation>
        <location evidence="2">Cytoplasm</location>
    </subcellularLocation>
    <subcellularLocation>
        <location evidence="1">Nucleus</location>
    </subcellularLocation>
</comment>
<comment type="similarity">
    <text evidence="3">Belongs to the Integrator subunit 7 family.</text>
</comment>
<accession>A0ABQ9K454</accession>
<dbReference type="Pfam" id="PF24437">
    <property type="entry name" value="INTS7_HB"/>
    <property type="match status" value="1"/>
</dbReference>
<dbReference type="EMBL" id="JAPWTJ010000016">
    <property type="protein sequence ID" value="KAJ8985356.1"/>
    <property type="molecule type" value="Genomic_DNA"/>
</dbReference>
<dbReference type="InterPro" id="IPR054519">
    <property type="entry name" value="INTS7_C"/>
</dbReference>
<gene>
    <name evidence="10" type="ORF">NQ317_008387</name>
</gene>
<feature type="domain" description="Integrator complex subunit 7 C-terminal" evidence="7">
    <location>
        <begin position="782"/>
        <end position="897"/>
    </location>
</feature>
<dbReference type="InterPro" id="IPR016024">
    <property type="entry name" value="ARM-type_fold"/>
</dbReference>
<protein>
    <recommendedName>
        <fullName evidence="4">Integrator complex subunit 7</fullName>
    </recommendedName>
</protein>
<feature type="domain" description="Integrator complex subunit 7 helical bundle" evidence="9">
    <location>
        <begin position="519"/>
        <end position="697"/>
    </location>
</feature>
<dbReference type="Pfam" id="PF24436">
    <property type="entry name" value="INTS7_N"/>
    <property type="match status" value="1"/>
</dbReference>
<evidence type="ECO:0000256" key="2">
    <source>
        <dbReference type="ARBA" id="ARBA00004496"/>
    </source>
</evidence>
<dbReference type="InterPro" id="IPR033060">
    <property type="entry name" value="INTS7"/>
</dbReference>
<dbReference type="PANTHER" id="PTHR13322">
    <property type="entry name" value="C1ORF73 PROTEIN"/>
    <property type="match status" value="1"/>
</dbReference>
<evidence type="ECO:0000256" key="3">
    <source>
        <dbReference type="ARBA" id="ARBA00008565"/>
    </source>
</evidence>
<name>A0ABQ9K454_9CUCU</name>